<keyword evidence="1" id="KW-1133">Transmembrane helix</keyword>
<comment type="caution">
    <text evidence="2">The sequence shown here is derived from an EMBL/GenBank/DDBJ whole genome shotgun (WGS) entry which is preliminary data.</text>
</comment>
<dbReference type="STRING" id="1618350.UR67_C0009G0007"/>
<dbReference type="EMBL" id="LBQB01000009">
    <property type="protein sequence ID" value="KKP69080.1"/>
    <property type="molecule type" value="Genomic_DNA"/>
</dbReference>
<protein>
    <submittedName>
        <fullName evidence="2">Uncharacterized protein</fullName>
    </submittedName>
</protein>
<reference evidence="2 3" key="1">
    <citation type="journal article" date="2015" name="Nature">
        <title>rRNA introns, odd ribosomes, and small enigmatic genomes across a large radiation of phyla.</title>
        <authorList>
            <person name="Brown C.T."/>
            <person name="Hug L.A."/>
            <person name="Thomas B.C."/>
            <person name="Sharon I."/>
            <person name="Castelle C.J."/>
            <person name="Singh A."/>
            <person name="Wilkins M.J."/>
            <person name="Williams K.H."/>
            <person name="Banfield J.F."/>
        </authorList>
    </citation>
    <scope>NUCLEOTIDE SEQUENCE [LARGE SCALE GENOMIC DNA]</scope>
</reference>
<feature type="transmembrane region" description="Helical" evidence="1">
    <location>
        <begin position="52"/>
        <end position="73"/>
    </location>
</feature>
<keyword evidence="1" id="KW-0472">Membrane</keyword>
<feature type="transmembrane region" description="Helical" evidence="1">
    <location>
        <begin position="79"/>
        <end position="102"/>
    </location>
</feature>
<evidence type="ECO:0000313" key="3">
    <source>
        <dbReference type="Proteomes" id="UP000034581"/>
    </source>
</evidence>
<feature type="transmembrane region" description="Helical" evidence="1">
    <location>
        <begin position="145"/>
        <end position="164"/>
    </location>
</feature>
<accession>A0A0G0E1S7</accession>
<evidence type="ECO:0000256" key="1">
    <source>
        <dbReference type="SAM" id="Phobius"/>
    </source>
</evidence>
<gene>
    <name evidence="2" type="ORF">UR67_C0009G0007</name>
</gene>
<dbReference type="Proteomes" id="UP000034581">
    <property type="component" value="Unassembled WGS sequence"/>
</dbReference>
<sequence length="165" mass="18540">MWMIPHTLAGVTLATKIENPSISLPLALLSHYLLDFIPHWTQTPTFFGKKSIALYVDFIISLSLGLFFALKFPFGSNEFWIVILGAALGNFLDAVRIPALLLRRDLPSTQSHSLISIAEKIHAKLDQDVKHEKEKLVFKFTKGNVWIGIGTQILTVVLCLWLLLT</sequence>
<name>A0A0G0E1S7_UNCC3</name>
<keyword evidence="1" id="KW-0812">Transmembrane</keyword>
<proteinExistence type="predicted"/>
<dbReference type="AlphaFoldDB" id="A0A0G0E1S7"/>
<evidence type="ECO:0000313" key="2">
    <source>
        <dbReference type="EMBL" id="KKP69080.1"/>
    </source>
</evidence>
<organism evidence="2 3">
    <name type="scientific">candidate division CPR3 bacterium GW2011_GWF2_35_18</name>
    <dbReference type="NCBI Taxonomy" id="1618350"/>
    <lineage>
        <taxon>Bacteria</taxon>
        <taxon>Bacteria division CPR3</taxon>
    </lineage>
</organism>